<dbReference type="Proteomes" id="UP001341840">
    <property type="component" value="Unassembled WGS sequence"/>
</dbReference>
<keyword evidence="5 6" id="KW-0472">Membrane</keyword>
<feature type="transmembrane region" description="Helical" evidence="6">
    <location>
        <begin position="261"/>
        <end position="281"/>
    </location>
</feature>
<comment type="caution">
    <text evidence="8">The sequence shown here is derived from an EMBL/GenBank/DDBJ whole genome shotgun (WGS) entry which is preliminary data.</text>
</comment>
<name>A0ABU6R329_9FABA</name>
<dbReference type="PANTHER" id="PTHR31218">
    <property type="entry name" value="WAT1-RELATED PROTEIN"/>
    <property type="match status" value="1"/>
</dbReference>
<keyword evidence="9" id="KW-1185">Reference proteome</keyword>
<dbReference type="InterPro" id="IPR037185">
    <property type="entry name" value="EmrE-like"/>
</dbReference>
<feature type="transmembrane region" description="Helical" evidence="6">
    <location>
        <begin position="196"/>
        <end position="215"/>
    </location>
</feature>
<evidence type="ECO:0000259" key="7">
    <source>
        <dbReference type="Pfam" id="PF00892"/>
    </source>
</evidence>
<evidence type="ECO:0000256" key="4">
    <source>
        <dbReference type="ARBA" id="ARBA00022989"/>
    </source>
</evidence>
<feature type="transmembrane region" description="Helical" evidence="6">
    <location>
        <begin position="56"/>
        <end position="76"/>
    </location>
</feature>
<sequence length="340" mass="37053">MAFAAVNILYKMAINDGMSMTVATAYRLIFASAFTILVAIIFERKNNNKARITPRVLLLEFLCGLFGGTLFLNFYFASLALMPATFVLAIINLCPALTFIIAVISGLEKLNLGAAAGKAKVIGTLTGISGAMFLTLYKGIRIDIWSSHINLLHHPHGGAHKGNEFVGIAYGIASCCSFSLWLNIQAKANQEFPMHYTGTALMCSMAALQSTVLALCVDRDWASQWKLSWNIRLLTVSYAGIVGSGMVVIITAWCVHKRGPLFGSIFNPLQLVIVAIAASLLLNEHLYLGSVIGGVLIVIGLYSVLWGNSRETKHEIQDQSQLLEEITRDPVQVTVIIIKF</sequence>
<evidence type="ECO:0000313" key="9">
    <source>
        <dbReference type="Proteomes" id="UP001341840"/>
    </source>
</evidence>
<feature type="transmembrane region" description="Helical" evidence="6">
    <location>
        <begin position="82"/>
        <end position="107"/>
    </location>
</feature>
<evidence type="ECO:0000313" key="8">
    <source>
        <dbReference type="EMBL" id="MED6118801.1"/>
    </source>
</evidence>
<comment type="subcellular location">
    <subcellularLocation>
        <location evidence="1 6">Membrane</location>
        <topology evidence="1 6">Multi-pass membrane protein</topology>
    </subcellularLocation>
</comment>
<feature type="transmembrane region" description="Helical" evidence="6">
    <location>
        <begin position="165"/>
        <end position="184"/>
    </location>
</feature>
<dbReference type="InterPro" id="IPR030184">
    <property type="entry name" value="WAT1-related"/>
</dbReference>
<accession>A0ABU6R329</accession>
<comment type="similarity">
    <text evidence="2 6">Belongs to the drug/metabolite transporter (DMT) superfamily. Plant drug/metabolite exporter (P-DME) (TC 2.A.7.4) family.</text>
</comment>
<feature type="transmembrane region" description="Helical" evidence="6">
    <location>
        <begin position="25"/>
        <end position="44"/>
    </location>
</feature>
<reference evidence="8 9" key="1">
    <citation type="journal article" date="2023" name="Plants (Basel)">
        <title>Bridging the Gap: Combining Genomics and Transcriptomics Approaches to Understand Stylosanthes scabra, an Orphan Legume from the Brazilian Caatinga.</title>
        <authorList>
            <person name="Ferreira-Neto J.R.C."/>
            <person name="da Silva M.D."/>
            <person name="Binneck E."/>
            <person name="de Melo N.F."/>
            <person name="da Silva R.H."/>
            <person name="de Melo A.L.T.M."/>
            <person name="Pandolfi V."/>
            <person name="Bustamante F.O."/>
            <person name="Brasileiro-Vidal A.C."/>
            <person name="Benko-Iseppon A.M."/>
        </authorList>
    </citation>
    <scope>NUCLEOTIDE SEQUENCE [LARGE SCALE GENOMIC DNA]</scope>
    <source>
        <tissue evidence="8">Leaves</tissue>
    </source>
</reference>
<dbReference type="EMBL" id="JASCZI010030221">
    <property type="protein sequence ID" value="MED6118801.1"/>
    <property type="molecule type" value="Genomic_DNA"/>
</dbReference>
<feature type="domain" description="EamA" evidence="7">
    <location>
        <begin position="167"/>
        <end position="305"/>
    </location>
</feature>
<evidence type="ECO:0000256" key="2">
    <source>
        <dbReference type="ARBA" id="ARBA00007635"/>
    </source>
</evidence>
<feature type="transmembrane region" description="Helical" evidence="6">
    <location>
        <begin position="235"/>
        <end position="254"/>
    </location>
</feature>
<dbReference type="SUPFAM" id="SSF103481">
    <property type="entry name" value="Multidrug resistance efflux transporter EmrE"/>
    <property type="match status" value="2"/>
</dbReference>
<feature type="transmembrane region" description="Helical" evidence="6">
    <location>
        <begin position="287"/>
        <end position="307"/>
    </location>
</feature>
<feature type="domain" description="EamA" evidence="7">
    <location>
        <begin position="2"/>
        <end position="133"/>
    </location>
</feature>
<dbReference type="Pfam" id="PF00892">
    <property type="entry name" value="EamA"/>
    <property type="match status" value="2"/>
</dbReference>
<evidence type="ECO:0000256" key="1">
    <source>
        <dbReference type="ARBA" id="ARBA00004141"/>
    </source>
</evidence>
<keyword evidence="3 6" id="KW-0812">Transmembrane</keyword>
<protein>
    <recommendedName>
        <fullName evidence="6">WAT1-related protein</fullName>
    </recommendedName>
</protein>
<evidence type="ECO:0000256" key="5">
    <source>
        <dbReference type="ARBA" id="ARBA00023136"/>
    </source>
</evidence>
<feature type="transmembrane region" description="Helical" evidence="6">
    <location>
        <begin position="119"/>
        <end position="137"/>
    </location>
</feature>
<dbReference type="InterPro" id="IPR000620">
    <property type="entry name" value="EamA_dom"/>
</dbReference>
<gene>
    <name evidence="8" type="ORF">PIB30_006298</name>
</gene>
<evidence type="ECO:0000256" key="6">
    <source>
        <dbReference type="RuleBase" id="RU363077"/>
    </source>
</evidence>
<evidence type="ECO:0000256" key="3">
    <source>
        <dbReference type="ARBA" id="ARBA00022692"/>
    </source>
</evidence>
<keyword evidence="4 6" id="KW-1133">Transmembrane helix</keyword>
<organism evidence="8 9">
    <name type="scientific">Stylosanthes scabra</name>
    <dbReference type="NCBI Taxonomy" id="79078"/>
    <lineage>
        <taxon>Eukaryota</taxon>
        <taxon>Viridiplantae</taxon>
        <taxon>Streptophyta</taxon>
        <taxon>Embryophyta</taxon>
        <taxon>Tracheophyta</taxon>
        <taxon>Spermatophyta</taxon>
        <taxon>Magnoliopsida</taxon>
        <taxon>eudicotyledons</taxon>
        <taxon>Gunneridae</taxon>
        <taxon>Pentapetalae</taxon>
        <taxon>rosids</taxon>
        <taxon>fabids</taxon>
        <taxon>Fabales</taxon>
        <taxon>Fabaceae</taxon>
        <taxon>Papilionoideae</taxon>
        <taxon>50 kb inversion clade</taxon>
        <taxon>dalbergioids sensu lato</taxon>
        <taxon>Dalbergieae</taxon>
        <taxon>Pterocarpus clade</taxon>
        <taxon>Stylosanthes</taxon>
    </lineage>
</organism>
<proteinExistence type="inferred from homology"/>